<dbReference type="EMBL" id="AAQH01000023">
    <property type="protein sequence ID" value="EAT11130.1"/>
    <property type="molecule type" value="Genomic_DNA"/>
</dbReference>
<feature type="transmembrane region" description="Helical" evidence="5">
    <location>
        <begin position="98"/>
        <end position="116"/>
    </location>
</feature>
<evidence type="ECO:0000313" key="7">
    <source>
        <dbReference type="Proteomes" id="UP000004263"/>
    </source>
</evidence>
<name>Q1MYS6_9GAMM</name>
<feature type="transmembrane region" description="Helical" evidence="5">
    <location>
        <begin position="166"/>
        <end position="186"/>
    </location>
</feature>
<evidence type="ECO:0000313" key="6">
    <source>
        <dbReference type="EMBL" id="EAT11130.1"/>
    </source>
</evidence>
<gene>
    <name evidence="6" type="ORF">RED65_05029</name>
</gene>
<accession>Q1MYS6</accession>
<evidence type="ECO:0000256" key="2">
    <source>
        <dbReference type="ARBA" id="ARBA00022692"/>
    </source>
</evidence>
<feature type="transmembrane region" description="Helical" evidence="5">
    <location>
        <begin position="198"/>
        <end position="215"/>
    </location>
</feature>
<dbReference type="Pfam" id="PF02659">
    <property type="entry name" value="Mntp"/>
    <property type="match status" value="1"/>
</dbReference>
<feature type="transmembrane region" description="Helical" evidence="5">
    <location>
        <begin position="64"/>
        <end position="86"/>
    </location>
</feature>
<organism evidence="6 7">
    <name type="scientific">Bermanella marisrubri</name>
    <dbReference type="NCBI Taxonomy" id="207949"/>
    <lineage>
        <taxon>Bacteria</taxon>
        <taxon>Pseudomonadati</taxon>
        <taxon>Pseudomonadota</taxon>
        <taxon>Gammaproteobacteria</taxon>
        <taxon>Oceanospirillales</taxon>
        <taxon>Oceanospirillaceae</taxon>
        <taxon>Bermanella</taxon>
    </lineage>
</organism>
<evidence type="ECO:0000256" key="5">
    <source>
        <dbReference type="SAM" id="Phobius"/>
    </source>
</evidence>
<proteinExistence type="predicted"/>
<dbReference type="InterPro" id="IPR003810">
    <property type="entry name" value="Mntp/YtaF"/>
</dbReference>
<feature type="transmembrane region" description="Helical" evidence="5">
    <location>
        <begin position="128"/>
        <end position="154"/>
    </location>
</feature>
<comment type="caution">
    <text evidence="6">The sequence shown here is derived from an EMBL/GenBank/DDBJ whole genome shotgun (WGS) entry which is preliminary data.</text>
</comment>
<evidence type="ECO:0000256" key="1">
    <source>
        <dbReference type="ARBA" id="ARBA00022475"/>
    </source>
</evidence>
<evidence type="ECO:0000256" key="4">
    <source>
        <dbReference type="ARBA" id="ARBA00023136"/>
    </source>
</evidence>
<keyword evidence="4 5" id="KW-0472">Membrane</keyword>
<dbReference type="STRING" id="207949.RED65_05029"/>
<dbReference type="OrthoDB" id="6292663at2"/>
<evidence type="ECO:0000256" key="3">
    <source>
        <dbReference type="ARBA" id="ARBA00022989"/>
    </source>
</evidence>
<feature type="transmembrane region" description="Helical" evidence="5">
    <location>
        <begin position="6"/>
        <end position="25"/>
    </location>
</feature>
<keyword evidence="3 5" id="KW-1133">Transmembrane helix</keyword>
<dbReference type="Proteomes" id="UP000004263">
    <property type="component" value="Unassembled WGS sequence"/>
</dbReference>
<dbReference type="RefSeq" id="WP_007016732.1">
    <property type="nucleotide sequence ID" value="NZ_AAQH01000023.1"/>
</dbReference>
<dbReference type="AlphaFoldDB" id="Q1MYS6"/>
<sequence length="230" mass="25650">MELSFYTACLLMGLGIGADVLLATLTRSQHLSLVSAVSFWIAGVTATHTFFPALGYAMTYYSVSALPVVTPVIGLVAFLLIAHFLVSEWLQQETESHSQHFVTFGLILAVSWDALWSGPAKSAQVSDWSPLAVIASFFVVGFVVNICAFIGLIVGRKMNGNLPDEYQVFMLWLQYSVIGYFAWLALCRYTLDWQVSTLSLLLFSAIFTYMMMRILPAWQAWFTPRTKDVS</sequence>
<keyword evidence="7" id="KW-1185">Reference proteome</keyword>
<keyword evidence="1" id="KW-1003">Cell membrane</keyword>
<dbReference type="HOGENOM" id="CLU_1249071_0_0_6"/>
<reference evidence="6 7" key="1">
    <citation type="submission" date="2006-03" db="EMBL/GenBank/DDBJ databases">
        <authorList>
            <person name="Pinhassi J."/>
            <person name="Pedros-Alio C."/>
            <person name="Ferriera S."/>
            <person name="Johnson J."/>
            <person name="Kravitz S."/>
            <person name="Halpern A."/>
            <person name="Remington K."/>
            <person name="Beeson K."/>
            <person name="Tran B."/>
            <person name="Rogers Y.-H."/>
            <person name="Friedman R."/>
            <person name="Venter J.C."/>
        </authorList>
    </citation>
    <scope>NUCLEOTIDE SEQUENCE [LARGE SCALE GENOMIC DNA]</scope>
    <source>
        <strain evidence="6 7">RED65</strain>
    </source>
</reference>
<keyword evidence="2 5" id="KW-0812">Transmembrane</keyword>
<protein>
    <submittedName>
        <fullName evidence="6">Uncharacterized protein</fullName>
    </submittedName>
</protein>
<feature type="transmembrane region" description="Helical" evidence="5">
    <location>
        <begin position="37"/>
        <end position="58"/>
    </location>
</feature>